<accession>F0Y9C2</accession>
<evidence type="ECO:0000313" key="9">
    <source>
        <dbReference type="EMBL" id="EGB08363.1"/>
    </source>
</evidence>
<feature type="transmembrane region" description="Helical" evidence="7">
    <location>
        <begin position="12"/>
        <end position="31"/>
    </location>
</feature>
<keyword evidence="7" id="KW-0812">Transmembrane</keyword>
<sequence>MGQGGQGLAPSLRVVLLLLLASVAVTFHTPIPRRPPTTLRAKGFASTSTKKKAKKAKKKPPPTPSLDLPSLDSWGLPPPEPYDEDRPVPCQKRSLDAPTSVAAAGDALAARRVHPVDLGDDRLEVLHLDPPVYRVRGLLSPEECGDLIALTATGRCREMAKDAGTFSSGEAARRTSTTWYARFREAAVAPLIARASNLFAGVSPDHFEELQIARYLPGEQFEWHEDAVPPPLLGGDDGGQRLATLLVYLTGDGGDASGGATCFRDLGPAPPLAVKPVAGDALLFFPAFFPSATPDGRTVHRAAPAVAEKWVSQLWLHEATYPTVILDDNPRPATTALSAGVAAFQNAPQTKGALKSLRAAWLEEQQSVTGSDGKYGQSGTEAEVAAQAALDAIRADGRLALDAEAEQAAWEAAWIAATVANLERMKNEKDFAAQAVEVKGYVPPLGGKGKDRDFKSMGASSGPDWLSGSAAPAAAAPAAAVASPAASTGNMDHFASTAGSFKGKDRDFKSMGAASGPSWLSGSAAPAAAVASPAASTGNMDHFASTAGSFKGKDRDFKSMGASSGPDWLSGSAAPAAAAPAAAVASPAASTGNMDHFASTAGSFKGKDRDFKSMGASSGPDWLSGSAAPAAAAPAAAVASPAASTGNMDHFASTAGSFKGKDRDFKSMGASSGPDWLSGSAAPAAAAPSAAVAPAAAPAAAAAPAGGSMDHFASTAGAFVGKDRDWSSSAPASSAPAATQSLASAAWGDSSSASGAGALAWLKKTVGRKDGAKAKGGASTPSWLSV</sequence>
<dbReference type="KEGG" id="aaf:AURANDRAFT_64203"/>
<dbReference type="Gene3D" id="2.60.120.620">
    <property type="entry name" value="q2cbj1_9rhob like domain"/>
    <property type="match status" value="1"/>
</dbReference>
<dbReference type="Pfam" id="PF13640">
    <property type="entry name" value="2OG-FeII_Oxy_3"/>
    <property type="match status" value="1"/>
</dbReference>
<feature type="domain" description="Fe2OG dioxygenase" evidence="8">
    <location>
        <begin position="206"/>
        <end position="318"/>
    </location>
</feature>
<feature type="compositionally biased region" description="Basic residues" evidence="6">
    <location>
        <begin position="49"/>
        <end position="60"/>
    </location>
</feature>
<dbReference type="InterPro" id="IPR044862">
    <property type="entry name" value="Pro_4_hyd_alph_FE2OG_OXY"/>
</dbReference>
<keyword evidence="7" id="KW-1133">Transmembrane helix</keyword>
<feature type="region of interest" description="Disordered" evidence="6">
    <location>
        <begin position="30"/>
        <end position="95"/>
    </location>
</feature>
<keyword evidence="2" id="KW-0479">Metal-binding</keyword>
<dbReference type="PANTHER" id="PTHR10869:SF229">
    <property type="entry name" value="PROLYL 4-HYDROXYLASE ALPHA SUBUNIT DOMAIN-CONTAINING PROTEIN"/>
    <property type="match status" value="1"/>
</dbReference>
<dbReference type="EMBL" id="GL833128">
    <property type="protein sequence ID" value="EGB08363.1"/>
    <property type="molecule type" value="Genomic_DNA"/>
</dbReference>
<evidence type="ECO:0000259" key="8">
    <source>
        <dbReference type="PROSITE" id="PS51471"/>
    </source>
</evidence>
<name>F0Y9C2_AURAN</name>
<evidence type="ECO:0000256" key="4">
    <source>
        <dbReference type="ARBA" id="ARBA00023002"/>
    </source>
</evidence>
<dbReference type="AlphaFoldDB" id="F0Y9C2"/>
<protein>
    <recommendedName>
        <fullName evidence="8">Fe2OG dioxygenase domain-containing protein</fullName>
    </recommendedName>
</protein>
<evidence type="ECO:0000256" key="5">
    <source>
        <dbReference type="ARBA" id="ARBA00023004"/>
    </source>
</evidence>
<feature type="compositionally biased region" description="Low complexity" evidence="6">
    <location>
        <begin position="65"/>
        <end position="75"/>
    </location>
</feature>
<reference evidence="9 10" key="1">
    <citation type="journal article" date="2011" name="Proc. Natl. Acad. Sci. U.S.A.">
        <title>Niche of harmful alga Aureococcus anophagefferens revealed through ecogenomics.</title>
        <authorList>
            <person name="Gobler C.J."/>
            <person name="Berry D.L."/>
            <person name="Dyhrman S.T."/>
            <person name="Wilhelm S.W."/>
            <person name="Salamov A."/>
            <person name="Lobanov A.V."/>
            <person name="Zhang Y."/>
            <person name="Collier J.L."/>
            <person name="Wurch L.L."/>
            <person name="Kustka A.B."/>
            <person name="Dill B.D."/>
            <person name="Shah M."/>
            <person name="VerBerkmoes N.C."/>
            <person name="Kuo A."/>
            <person name="Terry A."/>
            <person name="Pangilinan J."/>
            <person name="Lindquist E.A."/>
            <person name="Lucas S."/>
            <person name="Paulsen I.T."/>
            <person name="Hattenrath-Lehmann T.K."/>
            <person name="Talmage S.C."/>
            <person name="Walker E.A."/>
            <person name="Koch F."/>
            <person name="Burson A.M."/>
            <person name="Marcoval M.A."/>
            <person name="Tang Y.Z."/>
            <person name="Lecleir G.R."/>
            <person name="Coyne K.J."/>
            <person name="Berg G.M."/>
            <person name="Bertrand E.M."/>
            <person name="Saito M.A."/>
            <person name="Gladyshev V.N."/>
            <person name="Grigoriev I.V."/>
        </authorList>
    </citation>
    <scope>NUCLEOTIDE SEQUENCE [LARGE SCALE GENOMIC DNA]</scope>
    <source>
        <strain evidence="10">CCMP 1984</strain>
    </source>
</reference>
<dbReference type="RefSeq" id="XP_009037083.1">
    <property type="nucleotide sequence ID" value="XM_009038835.1"/>
</dbReference>
<proteinExistence type="predicted"/>
<keyword evidence="3" id="KW-0223">Dioxygenase</keyword>
<evidence type="ECO:0000256" key="6">
    <source>
        <dbReference type="SAM" id="MobiDB-lite"/>
    </source>
</evidence>
<comment type="cofactor">
    <cofactor evidence="1">
        <name>L-ascorbate</name>
        <dbReference type="ChEBI" id="CHEBI:38290"/>
    </cofactor>
</comment>
<evidence type="ECO:0000256" key="7">
    <source>
        <dbReference type="SAM" id="Phobius"/>
    </source>
</evidence>
<dbReference type="GO" id="GO:0005783">
    <property type="term" value="C:endoplasmic reticulum"/>
    <property type="evidence" value="ECO:0007669"/>
    <property type="project" value="TreeGrafter"/>
</dbReference>
<dbReference type="SMART" id="SM00702">
    <property type="entry name" value="P4Hc"/>
    <property type="match status" value="1"/>
</dbReference>
<dbReference type="GO" id="GO:0004656">
    <property type="term" value="F:procollagen-proline 4-dioxygenase activity"/>
    <property type="evidence" value="ECO:0007669"/>
    <property type="project" value="TreeGrafter"/>
</dbReference>
<dbReference type="GO" id="GO:0005506">
    <property type="term" value="F:iron ion binding"/>
    <property type="evidence" value="ECO:0007669"/>
    <property type="project" value="InterPro"/>
</dbReference>
<dbReference type="eggNOG" id="KOG1591">
    <property type="taxonomic scope" value="Eukaryota"/>
</dbReference>
<dbReference type="InParanoid" id="F0Y9C2"/>
<evidence type="ECO:0000256" key="1">
    <source>
        <dbReference type="ARBA" id="ARBA00001961"/>
    </source>
</evidence>
<dbReference type="InterPro" id="IPR005123">
    <property type="entry name" value="Oxoglu/Fe-dep_dioxygenase_dom"/>
</dbReference>
<dbReference type="PANTHER" id="PTHR10869">
    <property type="entry name" value="PROLYL 4-HYDROXYLASE ALPHA SUBUNIT"/>
    <property type="match status" value="1"/>
</dbReference>
<dbReference type="OrthoDB" id="420380at2759"/>
<keyword evidence="5" id="KW-0408">Iron</keyword>
<dbReference type="InterPro" id="IPR045054">
    <property type="entry name" value="P4HA-like"/>
</dbReference>
<dbReference type="GeneID" id="20224708"/>
<feature type="compositionally biased region" description="Low complexity" evidence="6">
    <location>
        <begin position="36"/>
        <end position="48"/>
    </location>
</feature>
<dbReference type="InterPro" id="IPR006620">
    <property type="entry name" value="Pro_4_hyd_alph"/>
</dbReference>
<dbReference type="Proteomes" id="UP000002729">
    <property type="component" value="Unassembled WGS sequence"/>
</dbReference>
<evidence type="ECO:0000256" key="2">
    <source>
        <dbReference type="ARBA" id="ARBA00022723"/>
    </source>
</evidence>
<keyword evidence="7" id="KW-0472">Membrane</keyword>
<dbReference type="GO" id="GO:0031418">
    <property type="term" value="F:L-ascorbic acid binding"/>
    <property type="evidence" value="ECO:0007669"/>
    <property type="project" value="InterPro"/>
</dbReference>
<feature type="region of interest" description="Disordered" evidence="6">
    <location>
        <begin position="447"/>
        <end position="469"/>
    </location>
</feature>
<evidence type="ECO:0000256" key="3">
    <source>
        <dbReference type="ARBA" id="ARBA00022964"/>
    </source>
</evidence>
<dbReference type="PROSITE" id="PS51471">
    <property type="entry name" value="FE2OG_OXY"/>
    <property type="match status" value="1"/>
</dbReference>
<gene>
    <name evidence="9" type="ORF">AURANDRAFT_64203</name>
</gene>
<keyword evidence="10" id="KW-1185">Reference proteome</keyword>
<organism evidence="10">
    <name type="scientific">Aureococcus anophagefferens</name>
    <name type="common">Harmful bloom alga</name>
    <dbReference type="NCBI Taxonomy" id="44056"/>
    <lineage>
        <taxon>Eukaryota</taxon>
        <taxon>Sar</taxon>
        <taxon>Stramenopiles</taxon>
        <taxon>Ochrophyta</taxon>
        <taxon>Pelagophyceae</taxon>
        <taxon>Pelagomonadales</taxon>
        <taxon>Pelagomonadaceae</taxon>
        <taxon>Aureococcus</taxon>
    </lineage>
</organism>
<keyword evidence="4" id="KW-0560">Oxidoreductase</keyword>
<evidence type="ECO:0000313" key="10">
    <source>
        <dbReference type="Proteomes" id="UP000002729"/>
    </source>
</evidence>